<dbReference type="GO" id="GO:0032934">
    <property type="term" value="F:sterol binding"/>
    <property type="evidence" value="ECO:0007669"/>
    <property type="project" value="TreeGrafter"/>
</dbReference>
<dbReference type="CDD" id="cd13220">
    <property type="entry name" value="PH-GRAM_GRAMDC"/>
    <property type="match status" value="1"/>
</dbReference>
<keyword evidence="9" id="KW-1185">Reference proteome</keyword>
<feature type="region of interest" description="Disordered" evidence="6">
    <location>
        <begin position="544"/>
        <end position="577"/>
    </location>
</feature>
<organism evidence="8 9">
    <name type="scientific">Synchytrium microbalum</name>
    <dbReference type="NCBI Taxonomy" id="1806994"/>
    <lineage>
        <taxon>Eukaryota</taxon>
        <taxon>Fungi</taxon>
        <taxon>Fungi incertae sedis</taxon>
        <taxon>Chytridiomycota</taxon>
        <taxon>Chytridiomycota incertae sedis</taxon>
        <taxon>Chytridiomycetes</taxon>
        <taxon>Synchytriales</taxon>
        <taxon>Synchytriaceae</taxon>
        <taxon>Synchytrium</taxon>
    </lineage>
</organism>
<feature type="compositionally biased region" description="Low complexity" evidence="6">
    <location>
        <begin position="555"/>
        <end position="567"/>
    </location>
</feature>
<protein>
    <recommendedName>
        <fullName evidence="7">VASt domain-containing protein</fullName>
    </recommendedName>
</protein>
<dbReference type="GO" id="GO:0120015">
    <property type="term" value="F:sterol transfer activity"/>
    <property type="evidence" value="ECO:0007669"/>
    <property type="project" value="TreeGrafter"/>
</dbReference>
<evidence type="ECO:0000313" key="8">
    <source>
        <dbReference type="EMBL" id="TPX32542.1"/>
    </source>
</evidence>
<feature type="compositionally biased region" description="Pro residues" evidence="6">
    <location>
        <begin position="351"/>
        <end position="369"/>
    </location>
</feature>
<dbReference type="InterPro" id="IPR051482">
    <property type="entry name" value="Cholesterol_transport"/>
</dbReference>
<dbReference type="InterPro" id="IPR004182">
    <property type="entry name" value="GRAM"/>
</dbReference>
<evidence type="ECO:0000256" key="6">
    <source>
        <dbReference type="SAM" id="MobiDB-lite"/>
    </source>
</evidence>
<dbReference type="Pfam" id="PF16016">
    <property type="entry name" value="VASt"/>
    <property type="match status" value="1"/>
</dbReference>
<dbReference type="PANTHER" id="PTHR23319">
    <property type="entry name" value="GRAM DOMAIN CONTAINING 1B, ISOFORM E"/>
    <property type="match status" value="1"/>
</dbReference>
<keyword evidence="5" id="KW-0472">Membrane</keyword>
<gene>
    <name evidence="8" type="ORF">SmJEL517_g04390</name>
</gene>
<evidence type="ECO:0000259" key="7">
    <source>
        <dbReference type="PROSITE" id="PS51778"/>
    </source>
</evidence>
<evidence type="ECO:0000256" key="3">
    <source>
        <dbReference type="ARBA" id="ARBA00022692"/>
    </source>
</evidence>
<feature type="domain" description="VASt" evidence="7">
    <location>
        <begin position="582"/>
        <end position="746"/>
    </location>
</feature>
<dbReference type="InterPro" id="IPR011993">
    <property type="entry name" value="PH-like_dom_sf"/>
</dbReference>
<comment type="subcellular location">
    <subcellularLocation>
        <location evidence="1">Membrane</location>
        <topology evidence="1">Single-pass membrane protein</topology>
    </subcellularLocation>
</comment>
<dbReference type="EMBL" id="QEAO01000029">
    <property type="protein sequence ID" value="TPX32542.1"/>
    <property type="molecule type" value="Genomic_DNA"/>
</dbReference>
<dbReference type="PROSITE" id="PS51778">
    <property type="entry name" value="VAST"/>
    <property type="match status" value="1"/>
</dbReference>
<accession>A0A507BYP3</accession>
<dbReference type="GeneID" id="42005615"/>
<evidence type="ECO:0000256" key="4">
    <source>
        <dbReference type="ARBA" id="ARBA00022989"/>
    </source>
</evidence>
<feature type="region of interest" description="Disordered" evidence="6">
    <location>
        <begin position="900"/>
        <end position="932"/>
    </location>
</feature>
<dbReference type="GO" id="GO:0140268">
    <property type="term" value="C:endoplasmic reticulum-plasma membrane contact site"/>
    <property type="evidence" value="ECO:0007669"/>
    <property type="project" value="TreeGrafter"/>
</dbReference>
<feature type="compositionally biased region" description="Polar residues" evidence="6">
    <location>
        <begin position="302"/>
        <end position="322"/>
    </location>
</feature>
<sequence length="1069" mass="116467">MREPTLKKIAQSEPDVSSILNYKSEEVSIMSPPSISIGDELNEEHESETNSGSCKVSLHGVSEKDIRKFKKEFATIASDHLVSVYRCALEKEVLWQGKCYVSNNHISFYGKIFGKGAKVSLPWTDVTSVEKKLTAGIIPNAIRIKTSTSRYILTSFLRRDNAYTDMMDSWSPKREHTPSPMSEDASIEDRDRELVGGRLRSASQMSNPNDTSSDAGITTFAIHGVESDTDESRASSPVHRKGKLPVSRSPSQDKLANIPEVVTLAALPTSNELRRSVSESEIASDGQSGFLSPERHTGPVKQISQHTITLPRSSESQKLSSETTQQTLTINNTQNASSSTTASTKSIPLPISAPPAPSQLQPTPPPQPPTHSLSNRNSAVSLPSSAPRDLPPRNSHDSQPRHSNDLSPPRIPASTPAAAMLDPLGVLSGKADIFAETLPVKNTSVDSLNNSPRGQARPSIAAQYSGSLVNNMNDFFRRFVPQGASDGGPSLGITNTLPESGLRQSLLAEQTSSASLSKKSIPETTILSSPAVTALYKVVEAETRRRDSKETDGVSLSGTGLKKLGSGLPPPSKNECGCETHPETTLLDETVDMNVKNLFHSVFAPTGCILRDVHTRRGATDFRASDWELRDGKWSAREVTYNFAQRPNKTSTPCFERQVILKQDDEDVYVVESTVKTPQAPFGDSFQFVKRVCMYHTTLGKTRVKVTAKVEFVRKNALMKDKIEQSLLESYTSFAKDLIATIQEHGLSASHATPSMSHAAAIALVKTTASPVIIRHRRNHSHHHRKTKSGNWKVVDLAATTASSETSPTSSSHHKRTVSSVSAIQPVDDNQVIAGIQGWFAAIFCGLLMSFPVSVCELVAKLVKTAYEAIIGVYQMKRSGSLKRSASVIAAANLPSINTGSPRSRLCREKSTEPATTARNQRKSDDGLSAPSSSASRLLVFVLVTAATLTVFNVYSVLQIANRLDAAIDTVHRVSHHQDRVVNEQPSVASDQPPVKKAASIGLDDAYQRALYHTKKRMDTLYAHDLSALEHQEMLVQDAIVKARIEVENAMSFLEQGQQHDLMTTTTSY</sequence>
<feature type="region of interest" description="Disordered" evidence="6">
    <location>
        <begin position="227"/>
        <end position="252"/>
    </location>
</feature>
<evidence type="ECO:0000256" key="5">
    <source>
        <dbReference type="ARBA" id="ARBA00023136"/>
    </source>
</evidence>
<dbReference type="OrthoDB" id="2162691at2759"/>
<dbReference type="PANTHER" id="PTHR23319:SF4">
    <property type="entry name" value="GRAM DOMAIN CONTAINING 1B, ISOFORM E"/>
    <property type="match status" value="1"/>
</dbReference>
<dbReference type="Pfam" id="PF02893">
    <property type="entry name" value="GRAM"/>
    <property type="match status" value="1"/>
</dbReference>
<feature type="compositionally biased region" description="Polar residues" evidence="6">
    <location>
        <begin position="279"/>
        <end position="290"/>
    </location>
</feature>
<dbReference type="Proteomes" id="UP000319731">
    <property type="component" value="Unassembled WGS sequence"/>
</dbReference>
<keyword evidence="3" id="KW-0812">Transmembrane</keyword>
<keyword evidence="4" id="KW-1133">Transmembrane helix</keyword>
<dbReference type="GO" id="GO:0005789">
    <property type="term" value="C:endoplasmic reticulum membrane"/>
    <property type="evidence" value="ECO:0007669"/>
    <property type="project" value="TreeGrafter"/>
</dbReference>
<feature type="compositionally biased region" description="Low complexity" evidence="6">
    <location>
        <begin position="323"/>
        <end position="350"/>
    </location>
</feature>
<evidence type="ECO:0000256" key="2">
    <source>
        <dbReference type="ARBA" id="ARBA00006582"/>
    </source>
</evidence>
<feature type="compositionally biased region" description="Basic and acidic residues" evidence="6">
    <location>
        <begin position="390"/>
        <end position="404"/>
    </location>
</feature>
<reference evidence="8 9" key="1">
    <citation type="journal article" date="2019" name="Sci. Rep.">
        <title>Comparative genomics of chytrid fungi reveal insights into the obligate biotrophic and pathogenic lifestyle of Synchytrium endobioticum.</title>
        <authorList>
            <person name="van de Vossenberg B.T.L.H."/>
            <person name="Warris S."/>
            <person name="Nguyen H.D.T."/>
            <person name="van Gent-Pelzer M.P.E."/>
            <person name="Joly D.L."/>
            <person name="van de Geest H.C."/>
            <person name="Bonants P.J.M."/>
            <person name="Smith D.S."/>
            <person name="Levesque C.A."/>
            <person name="van der Lee T.A.J."/>
        </authorList>
    </citation>
    <scope>NUCLEOTIDE SEQUENCE [LARGE SCALE GENOMIC DNA]</scope>
    <source>
        <strain evidence="8 9">JEL517</strain>
    </source>
</reference>
<comment type="caution">
    <text evidence="8">The sequence shown here is derived from an EMBL/GenBank/DDBJ whole genome shotgun (WGS) entry which is preliminary data.</text>
</comment>
<feature type="region of interest" description="Disordered" evidence="6">
    <location>
        <begin position="272"/>
        <end position="416"/>
    </location>
</feature>
<dbReference type="SMART" id="SM00568">
    <property type="entry name" value="GRAM"/>
    <property type="match status" value="1"/>
</dbReference>
<dbReference type="RefSeq" id="XP_031023729.1">
    <property type="nucleotide sequence ID" value="XM_031170318.1"/>
</dbReference>
<dbReference type="AlphaFoldDB" id="A0A507BYP3"/>
<dbReference type="Gene3D" id="2.30.29.30">
    <property type="entry name" value="Pleckstrin-homology domain (PH domain)/Phosphotyrosine-binding domain (PTB)"/>
    <property type="match status" value="1"/>
</dbReference>
<proteinExistence type="inferred from homology"/>
<dbReference type="GO" id="GO:0005886">
    <property type="term" value="C:plasma membrane"/>
    <property type="evidence" value="ECO:0007669"/>
    <property type="project" value="TreeGrafter"/>
</dbReference>
<name>A0A507BYP3_9FUNG</name>
<feature type="compositionally biased region" description="Polar residues" evidence="6">
    <location>
        <begin position="371"/>
        <end position="384"/>
    </location>
</feature>
<comment type="similarity">
    <text evidence="2">Belongs to the YSP2 family.</text>
</comment>
<dbReference type="InterPro" id="IPR031968">
    <property type="entry name" value="VASt"/>
</dbReference>
<dbReference type="GO" id="GO:0032366">
    <property type="term" value="P:intracellular sterol transport"/>
    <property type="evidence" value="ECO:0007669"/>
    <property type="project" value="TreeGrafter"/>
</dbReference>
<evidence type="ECO:0000256" key="1">
    <source>
        <dbReference type="ARBA" id="ARBA00004167"/>
    </source>
</evidence>
<feature type="region of interest" description="Disordered" evidence="6">
    <location>
        <begin position="168"/>
        <end position="189"/>
    </location>
</feature>
<dbReference type="STRING" id="1806994.A0A507BYP3"/>
<evidence type="ECO:0000313" key="9">
    <source>
        <dbReference type="Proteomes" id="UP000319731"/>
    </source>
</evidence>